<feature type="region of interest" description="Disordered" evidence="1">
    <location>
        <begin position="1"/>
        <end position="43"/>
    </location>
</feature>
<accession>A0A5D3B033</accession>
<proteinExistence type="predicted"/>
<feature type="compositionally biased region" description="Polar residues" evidence="1">
    <location>
        <begin position="30"/>
        <end position="39"/>
    </location>
</feature>
<evidence type="ECO:0000313" key="3">
    <source>
        <dbReference type="Proteomes" id="UP000322245"/>
    </source>
</evidence>
<organism evidence="2 3">
    <name type="scientific">Cryptococcus floricola</name>
    <dbReference type="NCBI Taxonomy" id="2591691"/>
    <lineage>
        <taxon>Eukaryota</taxon>
        <taxon>Fungi</taxon>
        <taxon>Dikarya</taxon>
        <taxon>Basidiomycota</taxon>
        <taxon>Agaricomycotina</taxon>
        <taxon>Tremellomycetes</taxon>
        <taxon>Tremellales</taxon>
        <taxon>Cryptococcaceae</taxon>
        <taxon>Cryptococcus</taxon>
    </lineage>
</organism>
<keyword evidence="3" id="KW-1185">Reference proteome</keyword>
<protein>
    <submittedName>
        <fullName evidence="2">Uncharacterized protein</fullName>
    </submittedName>
</protein>
<reference evidence="2 3" key="1">
    <citation type="submission" date="2017-05" db="EMBL/GenBank/DDBJ databases">
        <title>The Genome Sequence of Tsuchiyaea wingfieldii DSM 27421.</title>
        <authorList>
            <person name="Cuomo C."/>
            <person name="Passer A."/>
            <person name="Billmyre B."/>
            <person name="Heitman J."/>
        </authorList>
    </citation>
    <scope>NUCLEOTIDE SEQUENCE [LARGE SCALE GENOMIC DNA]</scope>
    <source>
        <strain evidence="2 3">DSM 27421</strain>
    </source>
</reference>
<dbReference type="EMBL" id="NIDF01000038">
    <property type="protein sequence ID" value="TYJ55496.1"/>
    <property type="molecule type" value="Genomic_DNA"/>
</dbReference>
<sequence length="369" mass="43092">MYISLDATTEPHPDSAPANPSPRAPLPAAKSNNDNTSTRPPWMYRPHTEYHMRDVEELSKDLGDFMLLKYGPAKRDEGGNDVAGWFYPPEHGWIRWVGDKLDSKPMICGGREKKIHVYEFRFRNRVLSREAFIKACMCCLQMQVFLDDINNAVEWGGVELKAEEEQEFESSRDFLAVCNKMFHQLHCSLRDWEKAGSLPSQWTKPTYGLRIKYRRDLEKLVDFDSPKWQSFWNDNDPISRPAPKKIRPTFMFAAEQCLGMMQEGFSVRLWRVWQGAGVARRHGRASKYTRACDDAKLGLYYPRNELLLKVEKGHGEEQLVLDADKELKIQKAEGERESVRAWLASREYFWIKVERFFTVYVDFALIEKF</sequence>
<dbReference type="AlphaFoldDB" id="A0A5D3B033"/>
<evidence type="ECO:0000256" key="1">
    <source>
        <dbReference type="SAM" id="MobiDB-lite"/>
    </source>
</evidence>
<evidence type="ECO:0000313" key="2">
    <source>
        <dbReference type="EMBL" id="TYJ55496.1"/>
    </source>
</evidence>
<dbReference type="Proteomes" id="UP000322245">
    <property type="component" value="Unassembled WGS sequence"/>
</dbReference>
<name>A0A5D3B033_9TREE</name>
<comment type="caution">
    <text evidence="2">The sequence shown here is derived from an EMBL/GenBank/DDBJ whole genome shotgun (WGS) entry which is preliminary data.</text>
</comment>
<gene>
    <name evidence="2" type="ORF">B9479_003768</name>
</gene>